<dbReference type="Proteomes" id="UP000747074">
    <property type="component" value="Unassembled WGS sequence"/>
</dbReference>
<dbReference type="InterPro" id="IPR011050">
    <property type="entry name" value="Pectin_lyase_fold/virulence"/>
</dbReference>
<evidence type="ECO:0000256" key="3">
    <source>
        <dbReference type="ARBA" id="ARBA00022729"/>
    </source>
</evidence>
<dbReference type="InterPro" id="IPR052052">
    <property type="entry name" value="Polysaccharide_Lyase_9"/>
</dbReference>
<feature type="chain" id="PRO_5037759044" evidence="4">
    <location>
        <begin position="22"/>
        <end position="530"/>
    </location>
</feature>
<reference evidence="7" key="1">
    <citation type="journal article" date="2021" name="PeerJ">
        <title>Extensive microbial diversity within the chicken gut microbiome revealed by metagenomics and culture.</title>
        <authorList>
            <person name="Gilroy R."/>
            <person name="Ravi A."/>
            <person name="Getino M."/>
            <person name="Pursley I."/>
            <person name="Horton D.L."/>
            <person name="Alikhan N.F."/>
            <person name="Baker D."/>
            <person name="Gharbi K."/>
            <person name="Hall N."/>
            <person name="Watson M."/>
            <person name="Adriaenssens E.M."/>
            <person name="Foster-Nyarko E."/>
            <person name="Jarju S."/>
            <person name="Secka A."/>
            <person name="Antonio M."/>
            <person name="Oren A."/>
            <person name="Chaudhuri R.R."/>
            <person name="La Ragione R."/>
            <person name="Hildebrand F."/>
            <person name="Pallen M.J."/>
        </authorList>
    </citation>
    <scope>NUCLEOTIDE SEQUENCE</scope>
    <source>
        <strain evidence="7">CHK154-13316</strain>
    </source>
</reference>
<dbReference type="Gene3D" id="2.160.20.10">
    <property type="entry name" value="Single-stranded right-handed beta-helix, Pectin lyase-like"/>
    <property type="match status" value="1"/>
</dbReference>
<comment type="subcellular location">
    <subcellularLocation>
        <location evidence="1">Secreted</location>
    </subcellularLocation>
</comment>
<dbReference type="InterPro" id="IPR006626">
    <property type="entry name" value="PbH1"/>
</dbReference>
<feature type="domain" description="DUF1565" evidence="5">
    <location>
        <begin position="35"/>
        <end position="72"/>
    </location>
</feature>
<name>A0A921IA82_9BACE</name>
<keyword evidence="2" id="KW-0964">Secreted</keyword>
<dbReference type="InterPro" id="IPR011459">
    <property type="entry name" value="DUF1565"/>
</dbReference>
<dbReference type="RefSeq" id="WP_271705132.1">
    <property type="nucleotide sequence ID" value="NZ_JAQKDB010000018.1"/>
</dbReference>
<evidence type="ECO:0000259" key="6">
    <source>
        <dbReference type="Pfam" id="PF13229"/>
    </source>
</evidence>
<dbReference type="PANTHER" id="PTHR40088">
    <property type="entry name" value="PECTATE LYASE (EUROFUNG)"/>
    <property type="match status" value="1"/>
</dbReference>
<reference evidence="7" key="2">
    <citation type="submission" date="2021-09" db="EMBL/GenBank/DDBJ databases">
        <authorList>
            <person name="Gilroy R."/>
        </authorList>
    </citation>
    <scope>NUCLEOTIDE SEQUENCE</scope>
    <source>
        <strain evidence="7">CHK154-13316</strain>
    </source>
</reference>
<evidence type="ECO:0000256" key="1">
    <source>
        <dbReference type="ARBA" id="ARBA00004613"/>
    </source>
</evidence>
<evidence type="ECO:0000256" key="2">
    <source>
        <dbReference type="ARBA" id="ARBA00022525"/>
    </source>
</evidence>
<evidence type="ECO:0000313" key="8">
    <source>
        <dbReference type="Proteomes" id="UP000747074"/>
    </source>
</evidence>
<protein>
    <submittedName>
        <fullName evidence="7">Right-handed parallel beta-helix repeat-containing protein</fullName>
    </submittedName>
</protein>
<dbReference type="InterPro" id="IPR039448">
    <property type="entry name" value="Beta_helix"/>
</dbReference>
<dbReference type="AlphaFoldDB" id="A0A921IA82"/>
<dbReference type="EMBL" id="DYVL01000193">
    <property type="protein sequence ID" value="HJG13721.1"/>
    <property type="molecule type" value="Genomic_DNA"/>
</dbReference>
<accession>A0A921IA82</accession>
<dbReference type="SMART" id="SM00710">
    <property type="entry name" value="PbH1"/>
    <property type="match status" value="8"/>
</dbReference>
<gene>
    <name evidence="7" type="ORF">K8V07_17565</name>
</gene>
<dbReference type="Pfam" id="PF13229">
    <property type="entry name" value="Beta_helix"/>
    <property type="match status" value="1"/>
</dbReference>
<keyword evidence="3 4" id="KW-0732">Signal</keyword>
<organism evidence="7 8">
    <name type="scientific">Bacteroides xylanisolvens</name>
    <dbReference type="NCBI Taxonomy" id="371601"/>
    <lineage>
        <taxon>Bacteria</taxon>
        <taxon>Pseudomonadati</taxon>
        <taxon>Bacteroidota</taxon>
        <taxon>Bacteroidia</taxon>
        <taxon>Bacteroidales</taxon>
        <taxon>Bacteroidaceae</taxon>
        <taxon>Bacteroides</taxon>
    </lineage>
</organism>
<dbReference type="PROSITE" id="PS51257">
    <property type="entry name" value="PROKAR_LIPOPROTEIN"/>
    <property type="match status" value="1"/>
</dbReference>
<dbReference type="GO" id="GO:0016837">
    <property type="term" value="F:carbon-oxygen lyase activity, acting on polysaccharides"/>
    <property type="evidence" value="ECO:0007669"/>
    <property type="project" value="TreeGrafter"/>
</dbReference>
<dbReference type="GO" id="GO:0005576">
    <property type="term" value="C:extracellular region"/>
    <property type="evidence" value="ECO:0007669"/>
    <property type="project" value="UniProtKB-SubCell"/>
</dbReference>
<comment type="caution">
    <text evidence="7">The sequence shown here is derived from an EMBL/GenBank/DDBJ whole genome shotgun (WGS) entry which is preliminary data.</text>
</comment>
<feature type="signal peptide" evidence="4">
    <location>
        <begin position="1"/>
        <end position="21"/>
    </location>
</feature>
<dbReference type="Pfam" id="PF07602">
    <property type="entry name" value="DUF1565"/>
    <property type="match status" value="1"/>
</dbReference>
<dbReference type="PANTHER" id="PTHR40088:SF2">
    <property type="entry name" value="SECRETED SUGAR HYDROLASE"/>
    <property type="match status" value="1"/>
</dbReference>
<feature type="domain" description="Right handed beta helix" evidence="6">
    <location>
        <begin position="252"/>
        <end position="383"/>
    </location>
</feature>
<evidence type="ECO:0000313" key="7">
    <source>
        <dbReference type="EMBL" id="HJG13721.1"/>
    </source>
</evidence>
<dbReference type="SUPFAM" id="SSF51126">
    <property type="entry name" value="Pectin lyase-like"/>
    <property type="match status" value="1"/>
</dbReference>
<evidence type="ECO:0000259" key="5">
    <source>
        <dbReference type="Pfam" id="PF07602"/>
    </source>
</evidence>
<proteinExistence type="predicted"/>
<dbReference type="InterPro" id="IPR012334">
    <property type="entry name" value="Pectin_lyas_fold"/>
</dbReference>
<sequence>MKRVIRTISMLFAGVLLFGCAGTPELPGWYVAPDGDDANEGRGKTPLKTIAKALEYAQPGDTIFLREGDYHEFVVPTRSGESGKNITIKSYPGETARIDGTGLKLEGWMALVQLRDIKNMTLENLHICNAENAVPNSDPEGIYINGKSSDITIRGCKIYNIKNVCLDTHGKGDWRSAHAILALGTSNEEPIRNLIIEQCEIYDMHTGTSEIMTLAGNIDGFTVQDNYVHDVENIGIIVAGGDNLNPSGDPAVNYARNGVVRRNKVHRCTHQYTKDFWERVCNNPAAYGAIGIYVCGGANTVIEQNEVWECDRAIGLVSESDILSTKNCIVRNNLIYNNYRTGIYMGDYIGYTIGGTYNCQIVNNTLFNNNQVGGALNGSNNQAGVDDAKDSEGEIRLTENCFDNVIMNNVIYALTDRDIFIRKYTTTGARNRIGHNIYYSPNNAVQKWFWDGTEYTDFAAWQAASGDENSVYGVDPLLKNANAVNTDLRLTSESAAKNAGCVLELSLVGELDMDGKARVQDGKISMGAYQ</sequence>
<evidence type="ECO:0000256" key="4">
    <source>
        <dbReference type="SAM" id="SignalP"/>
    </source>
</evidence>